<evidence type="ECO:0000313" key="2">
    <source>
        <dbReference type="Proteomes" id="UP000789901"/>
    </source>
</evidence>
<keyword evidence="2" id="KW-1185">Reference proteome</keyword>
<organism evidence="1 2">
    <name type="scientific">Gigaspora margarita</name>
    <dbReference type="NCBI Taxonomy" id="4874"/>
    <lineage>
        <taxon>Eukaryota</taxon>
        <taxon>Fungi</taxon>
        <taxon>Fungi incertae sedis</taxon>
        <taxon>Mucoromycota</taxon>
        <taxon>Glomeromycotina</taxon>
        <taxon>Glomeromycetes</taxon>
        <taxon>Diversisporales</taxon>
        <taxon>Gigasporaceae</taxon>
        <taxon>Gigaspora</taxon>
    </lineage>
</organism>
<accession>A0ABN7V133</accession>
<comment type="caution">
    <text evidence="1">The sequence shown here is derived from an EMBL/GenBank/DDBJ whole genome shotgun (WGS) entry which is preliminary data.</text>
</comment>
<name>A0ABN7V133_GIGMA</name>
<evidence type="ECO:0000313" key="1">
    <source>
        <dbReference type="EMBL" id="CAG8715968.1"/>
    </source>
</evidence>
<sequence length="127" mass="15022">MSFQNKTIVLLSKASKRNLRKKELRVIKKAKFKNLDISTIVKDNINSTPNINLANERKDIFYDSLKHKTQSETCCSTKNETHEYIRTRWISEDFLPEDLKSTKVSQPYTLSDSKFTFIEKFLEKREQ</sequence>
<reference evidence="1 2" key="1">
    <citation type="submission" date="2021-06" db="EMBL/GenBank/DDBJ databases">
        <authorList>
            <person name="Kallberg Y."/>
            <person name="Tangrot J."/>
            <person name="Rosling A."/>
        </authorList>
    </citation>
    <scope>NUCLEOTIDE SEQUENCE [LARGE SCALE GENOMIC DNA]</scope>
    <source>
        <strain evidence="1 2">120-4 pot B 10/14</strain>
    </source>
</reference>
<protein>
    <submittedName>
        <fullName evidence="1">16681_t:CDS:1</fullName>
    </submittedName>
</protein>
<dbReference type="EMBL" id="CAJVQB010008233">
    <property type="protein sequence ID" value="CAG8715968.1"/>
    <property type="molecule type" value="Genomic_DNA"/>
</dbReference>
<gene>
    <name evidence="1" type="ORF">GMARGA_LOCUS13121</name>
</gene>
<proteinExistence type="predicted"/>
<dbReference type="Proteomes" id="UP000789901">
    <property type="component" value="Unassembled WGS sequence"/>
</dbReference>